<dbReference type="GO" id="GO:0016747">
    <property type="term" value="F:acyltransferase activity, transferring groups other than amino-acyl groups"/>
    <property type="evidence" value="ECO:0007669"/>
    <property type="project" value="InterPro"/>
</dbReference>
<dbReference type="STRING" id="1886670.PTI45_01076"/>
<proteinExistence type="predicted"/>
<dbReference type="EMBL" id="MDER01000030">
    <property type="protein sequence ID" value="ODP29593.1"/>
    <property type="molecule type" value="Genomic_DNA"/>
</dbReference>
<dbReference type="PANTHER" id="PTHR43233:SF1">
    <property type="entry name" value="FAMILY N-ACETYLTRANSFERASE, PUTATIVE (AFU_ORTHOLOGUE AFUA_6G03350)-RELATED"/>
    <property type="match status" value="1"/>
</dbReference>
<dbReference type="InterPro" id="IPR016181">
    <property type="entry name" value="Acyl_CoA_acyltransferase"/>
</dbReference>
<dbReference type="PROSITE" id="PS51186">
    <property type="entry name" value="GNAT"/>
    <property type="match status" value="1"/>
</dbReference>
<dbReference type="Proteomes" id="UP000094578">
    <property type="component" value="Unassembled WGS sequence"/>
</dbReference>
<dbReference type="PANTHER" id="PTHR43233">
    <property type="entry name" value="FAMILY N-ACETYLTRANSFERASE, PUTATIVE (AFU_ORTHOLOGUE AFUA_6G03350)-RELATED"/>
    <property type="match status" value="1"/>
</dbReference>
<keyword evidence="3" id="KW-1185">Reference proteome</keyword>
<dbReference type="SUPFAM" id="SSF55729">
    <property type="entry name" value="Acyl-CoA N-acyltransferases (Nat)"/>
    <property type="match status" value="1"/>
</dbReference>
<protein>
    <recommendedName>
        <fullName evidence="1">N-acetyltransferase domain-containing protein</fullName>
    </recommendedName>
</protein>
<dbReference type="InterPro" id="IPR053144">
    <property type="entry name" value="Acetyltransferase_Butenolide"/>
</dbReference>
<name>A0A1E3L7C1_9BACL</name>
<reference evidence="2 3" key="1">
    <citation type="submission" date="2016-08" db="EMBL/GenBank/DDBJ databases">
        <title>Genome sequencing of Paenibacillus sp. TI45-13ar, isolated from Korean traditional nuruk.</title>
        <authorList>
            <person name="Kim S.-J."/>
        </authorList>
    </citation>
    <scope>NUCLEOTIDE SEQUENCE [LARGE SCALE GENOMIC DNA]</scope>
    <source>
        <strain evidence="2 3">TI45-13ar</strain>
    </source>
</reference>
<evidence type="ECO:0000313" key="3">
    <source>
        <dbReference type="Proteomes" id="UP000094578"/>
    </source>
</evidence>
<dbReference type="Pfam" id="PF13673">
    <property type="entry name" value="Acetyltransf_10"/>
    <property type="match status" value="1"/>
</dbReference>
<evidence type="ECO:0000313" key="2">
    <source>
        <dbReference type="EMBL" id="ODP29593.1"/>
    </source>
</evidence>
<accession>A0A1E3L7C1</accession>
<sequence>MQIIHRIPSVEEYLALRKVSGLSEMSIEGATKGLPNTLFAVVLEEEGQAIGMGRVVGDGGLFFHITDICVRPEYQGNGYGKAIMREIKTYLEENASPQSHAVLFADPPADQLYAQYGFTYTAPHSLGMWWKKE</sequence>
<dbReference type="Gene3D" id="3.40.630.30">
    <property type="match status" value="1"/>
</dbReference>
<comment type="caution">
    <text evidence="2">The sequence shown here is derived from an EMBL/GenBank/DDBJ whole genome shotgun (WGS) entry which is preliminary data.</text>
</comment>
<gene>
    <name evidence="2" type="ORF">PTI45_01076</name>
</gene>
<dbReference type="AlphaFoldDB" id="A0A1E3L7C1"/>
<dbReference type="InterPro" id="IPR000182">
    <property type="entry name" value="GNAT_dom"/>
</dbReference>
<dbReference type="CDD" id="cd04301">
    <property type="entry name" value="NAT_SF"/>
    <property type="match status" value="1"/>
</dbReference>
<dbReference type="RefSeq" id="WP_069326516.1">
    <property type="nucleotide sequence ID" value="NZ_MDER01000030.1"/>
</dbReference>
<organism evidence="2 3">
    <name type="scientific">Paenibacillus nuruki</name>
    <dbReference type="NCBI Taxonomy" id="1886670"/>
    <lineage>
        <taxon>Bacteria</taxon>
        <taxon>Bacillati</taxon>
        <taxon>Bacillota</taxon>
        <taxon>Bacilli</taxon>
        <taxon>Bacillales</taxon>
        <taxon>Paenibacillaceae</taxon>
        <taxon>Paenibacillus</taxon>
    </lineage>
</organism>
<evidence type="ECO:0000259" key="1">
    <source>
        <dbReference type="PROSITE" id="PS51186"/>
    </source>
</evidence>
<feature type="domain" description="N-acetyltransferase" evidence="1">
    <location>
        <begin position="3"/>
        <end position="133"/>
    </location>
</feature>